<sequence>MVDTCPAFESSFPVFPQTEKFISKTDKILGWETPPYVARWNVNNHHGTNSSTTTSLPATLLLAVARRGKRAPPPIFPFTSRKVVISISGLKKKESGKQEKERGKEQMNRSCRKTTPTVATYYVHGGHAVEHGNGNQCRQKEGEKV</sequence>
<name>A0A4D6N1C7_VIGUN</name>
<reference evidence="2 3" key="1">
    <citation type="submission" date="2019-04" db="EMBL/GenBank/DDBJ databases">
        <title>An improved genome assembly and genetic linkage map for asparagus bean, Vigna unguiculata ssp. sesquipedialis.</title>
        <authorList>
            <person name="Xia Q."/>
            <person name="Zhang R."/>
            <person name="Dong Y."/>
        </authorList>
    </citation>
    <scope>NUCLEOTIDE SEQUENCE [LARGE SCALE GENOMIC DNA]</scope>
    <source>
        <tissue evidence="2">Leaf</tissue>
    </source>
</reference>
<evidence type="ECO:0000256" key="1">
    <source>
        <dbReference type="SAM" id="MobiDB-lite"/>
    </source>
</evidence>
<accession>A0A4D6N1C7</accession>
<dbReference type="Proteomes" id="UP000501690">
    <property type="component" value="Linkage Group LG9"/>
</dbReference>
<proteinExistence type="predicted"/>
<evidence type="ECO:0000313" key="3">
    <source>
        <dbReference type="Proteomes" id="UP000501690"/>
    </source>
</evidence>
<organism evidence="2 3">
    <name type="scientific">Vigna unguiculata</name>
    <name type="common">Cowpea</name>
    <dbReference type="NCBI Taxonomy" id="3917"/>
    <lineage>
        <taxon>Eukaryota</taxon>
        <taxon>Viridiplantae</taxon>
        <taxon>Streptophyta</taxon>
        <taxon>Embryophyta</taxon>
        <taxon>Tracheophyta</taxon>
        <taxon>Spermatophyta</taxon>
        <taxon>Magnoliopsida</taxon>
        <taxon>eudicotyledons</taxon>
        <taxon>Gunneridae</taxon>
        <taxon>Pentapetalae</taxon>
        <taxon>rosids</taxon>
        <taxon>fabids</taxon>
        <taxon>Fabales</taxon>
        <taxon>Fabaceae</taxon>
        <taxon>Papilionoideae</taxon>
        <taxon>50 kb inversion clade</taxon>
        <taxon>NPAAA clade</taxon>
        <taxon>indigoferoid/millettioid clade</taxon>
        <taxon>Phaseoleae</taxon>
        <taxon>Vigna</taxon>
    </lineage>
</organism>
<dbReference type="AlphaFoldDB" id="A0A4D6N1C7"/>
<gene>
    <name evidence="2" type="ORF">DEO72_LG9g2586</name>
</gene>
<keyword evidence="3" id="KW-1185">Reference proteome</keyword>
<protein>
    <submittedName>
        <fullName evidence="2">Uncharacterized protein</fullName>
    </submittedName>
</protein>
<dbReference type="EMBL" id="CP039353">
    <property type="protein sequence ID" value="QCE07566.1"/>
    <property type="molecule type" value="Genomic_DNA"/>
</dbReference>
<feature type="region of interest" description="Disordered" evidence="1">
    <location>
        <begin position="91"/>
        <end position="113"/>
    </location>
</feature>
<feature type="compositionally biased region" description="Basic and acidic residues" evidence="1">
    <location>
        <begin position="91"/>
        <end position="107"/>
    </location>
</feature>
<evidence type="ECO:0000313" key="2">
    <source>
        <dbReference type="EMBL" id="QCE07566.1"/>
    </source>
</evidence>